<keyword evidence="2" id="KW-1185">Reference proteome</keyword>
<comment type="caution">
    <text evidence="1">The sequence shown here is derived from an EMBL/GenBank/DDBJ whole genome shotgun (WGS) entry which is preliminary data.</text>
</comment>
<gene>
    <name evidence="1" type="ORF">CTEN210_12050</name>
</gene>
<dbReference type="AlphaFoldDB" id="A0AAD3D3T7"/>
<dbReference type="Proteomes" id="UP001054902">
    <property type="component" value="Unassembled WGS sequence"/>
</dbReference>
<dbReference type="Gene3D" id="3.80.10.10">
    <property type="entry name" value="Ribonuclease Inhibitor"/>
    <property type="match status" value="1"/>
</dbReference>
<reference evidence="1 2" key="1">
    <citation type="journal article" date="2021" name="Sci. Rep.">
        <title>The genome of the diatom Chaetoceros tenuissimus carries an ancient integrated fragment of an extant virus.</title>
        <authorList>
            <person name="Hongo Y."/>
            <person name="Kimura K."/>
            <person name="Takaki Y."/>
            <person name="Yoshida Y."/>
            <person name="Baba S."/>
            <person name="Kobayashi G."/>
            <person name="Nagasaki K."/>
            <person name="Hano T."/>
            <person name="Tomaru Y."/>
        </authorList>
    </citation>
    <scope>NUCLEOTIDE SEQUENCE [LARGE SCALE GENOMIC DNA]</scope>
    <source>
        <strain evidence="1 2">NIES-3715</strain>
    </source>
</reference>
<accession>A0AAD3D3T7</accession>
<sequence>MYQHQKSHLFKYSDYNLRICFFRCYGLVHIKWSIYLRRIEECSFHECDLSSGFMPPTCRYIGNYAFRYNSNLNIFKMPEEVQLGGDGVLVHTALMKKSPHFNIFQRGYGQIFQNWVRNLDREEEFSLHRACCSYRPLKEIIMGIVEERGLAAFSQKNKAGITPSKYLSENPYADISEMEIVRNYISKMMGELE</sequence>
<dbReference type="Pfam" id="PF13306">
    <property type="entry name" value="LRR_5"/>
    <property type="match status" value="1"/>
</dbReference>
<proteinExistence type="predicted"/>
<dbReference type="InterPro" id="IPR026906">
    <property type="entry name" value="LRR_5"/>
</dbReference>
<organism evidence="1 2">
    <name type="scientific">Chaetoceros tenuissimus</name>
    <dbReference type="NCBI Taxonomy" id="426638"/>
    <lineage>
        <taxon>Eukaryota</taxon>
        <taxon>Sar</taxon>
        <taxon>Stramenopiles</taxon>
        <taxon>Ochrophyta</taxon>
        <taxon>Bacillariophyta</taxon>
        <taxon>Coscinodiscophyceae</taxon>
        <taxon>Chaetocerotophycidae</taxon>
        <taxon>Chaetocerotales</taxon>
        <taxon>Chaetocerotaceae</taxon>
        <taxon>Chaetoceros</taxon>
    </lineage>
</organism>
<evidence type="ECO:0000313" key="1">
    <source>
        <dbReference type="EMBL" id="GFH55574.1"/>
    </source>
</evidence>
<dbReference type="InterPro" id="IPR032675">
    <property type="entry name" value="LRR_dom_sf"/>
</dbReference>
<protein>
    <submittedName>
        <fullName evidence="1">Uncharacterized protein</fullName>
    </submittedName>
</protein>
<dbReference type="EMBL" id="BLLK01000049">
    <property type="protein sequence ID" value="GFH55574.1"/>
    <property type="molecule type" value="Genomic_DNA"/>
</dbReference>
<evidence type="ECO:0000313" key="2">
    <source>
        <dbReference type="Proteomes" id="UP001054902"/>
    </source>
</evidence>
<name>A0AAD3D3T7_9STRA</name>